<proteinExistence type="predicted"/>
<dbReference type="EMBL" id="CP073721">
    <property type="protein sequence ID" value="UWZ38884.1"/>
    <property type="molecule type" value="Genomic_DNA"/>
</dbReference>
<dbReference type="RefSeq" id="WP_260728273.1">
    <property type="nucleotide sequence ID" value="NZ_BAAABS010000041.1"/>
</dbReference>
<protein>
    <submittedName>
        <fullName evidence="2">Uncharacterized protein</fullName>
    </submittedName>
</protein>
<accession>A0ABY5ZB38</accession>
<name>A0ABY5ZB38_9ACTN</name>
<evidence type="ECO:0000313" key="2">
    <source>
        <dbReference type="EMBL" id="UWZ38884.1"/>
    </source>
</evidence>
<sequence length="118" mass="12161">MAADGTSKEPTDPVESLIDDAIREILEEAGSSRTARGRSAPNVLEVVMSALPARGAARAPLLERLLIAEAMAGALADALAPALAAALAPRIMKLLDQDGDTAAEPKVTSGRSRKSDSK</sequence>
<evidence type="ECO:0000256" key="1">
    <source>
        <dbReference type="SAM" id="MobiDB-lite"/>
    </source>
</evidence>
<organism evidence="2 3">
    <name type="scientific">Dactylosporangium roseum</name>
    <dbReference type="NCBI Taxonomy" id="47989"/>
    <lineage>
        <taxon>Bacteria</taxon>
        <taxon>Bacillati</taxon>
        <taxon>Actinomycetota</taxon>
        <taxon>Actinomycetes</taxon>
        <taxon>Micromonosporales</taxon>
        <taxon>Micromonosporaceae</taxon>
        <taxon>Dactylosporangium</taxon>
    </lineage>
</organism>
<reference evidence="2" key="1">
    <citation type="submission" date="2021-04" db="EMBL/GenBank/DDBJ databases">
        <title>Biosynthetic gene clusters of Dactylosporangioum roseum.</title>
        <authorList>
            <person name="Hartkoorn R.C."/>
            <person name="Beaudoing E."/>
            <person name="Hot D."/>
            <person name="Moureu S."/>
        </authorList>
    </citation>
    <scope>NUCLEOTIDE SEQUENCE</scope>
    <source>
        <strain evidence="2">NRRL B-16295</strain>
    </source>
</reference>
<evidence type="ECO:0000313" key="3">
    <source>
        <dbReference type="Proteomes" id="UP001058271"/>
    </source>
</evidence>
<keyword evidence="3" id="KW-1185">Reference proteome</keyword>
<dbReference type="Proteomes" id="UP001058271">
    <property type="component" value="Chromosome"/>
</dbReference>
<feature type="region of interest" description="Disordered" evidence="1">
    <location>
        <begin position="97"/>
        <end position="118"/>
    </location>
</feature>
<gene>
    <name evidence="2" type="ORF">Drose_12050</name>
</gene>